<feature type="transmembrane region" description="Helical" evidence="6">
    <location>
        <begin position="100"/>
        <end position="126"/>
    </location>
</feature>
<evidence type="ECO:0000313" key="8">
    <source>
        <dbReference type="EMBL" id="PLN78261.1"/>
    </source>
</evidence>
<keyword evidence="9" id="KW-1185">Reference proteome</keyword>
<feature type="transmembrane region" description="Helical" evidence="6">
    <location>
        <begin position="15"/>
        <end position="35"/>
    </location>
</feature>
<reference evidence="9" key="1">
    <citation type="submission" date="2017-12" db="EMBL/GenBank/DDBJ databases">
        <authorList>
            <consortium name="DOE Joint Genome Institute"/>
            <person name="Mondo S.J."/>
            <person name="Kjaerbolling I."/>
            <person name="Vesth T.C."/>
            <person name="Frisvad J.C."/>
            <person name="Nybo J.L."/>
            <person name="Theobald S."/>
            <person name="Kuo A."/>
            <person name="Bowyer P."/>
            <person name="Matsuda Y."/>
            <person name="Lyhne E.K."/>
            <person name="Kogle M.E."/>
            <person name="Clum A."/>
            <person name="Lipzen A."/>
            <person name="Salamov A."/>
            <person name="Ngan C.Y."/>
            <person name="Daum C."/>
            <person name="Chiniquy J."/>
            <person name="Barry K."/>
            <person name="LaButti K."/>
            <person name="Haridas S."/>
            <person name="Simmons B.A."/>
            <person name="Magnuson J.K."/>
            <person name="Mortensen U.H."/>
            <person name="Larsen T.O."/>
            <person name="Grigoriev I.V."/>
            <person name="Baker S.E."/>
            <person name="Andersen M.R."/>
            <person name="Nordberg H.P."/>
            <person name="Cantor M.N."/>
            <person name="Hua S.X."/>
        </authorList>
    </citation>
    <scope>NUCLEOTIDE SEQUENCE [LARGE SCALE GENOMIC DNA]</scope>
    <source>
        <strain evidence="9">IBT 19404</strain>
    </source>
</reference>
<dbReference type="Pfam" id="PF20684">
    <property type="entry name" value="Fung_rhodopsin"/>
    <property type="match status" value="1"/>
</dbReference>
<comment type="similarity">
    <text evidence="5">Belongs to the SAT4 family.</text>
</comment>
<dbReference type="InterPro" id="IPR049326">
    <property type="entry name" value="Rhodopsin_dom_fungi"/>
</dbReference>
<evidence type="ECO:0000256" key="4">
    <source>
        <dbReference type="ARBA" id="ARBA00023136"/>
    </source>
</evidence>
<feature type="transmembrane region" description="Helical" evidence="6">
    <location>
        <begin position="138"/>
        <end position="158"/>
    </location>
</feature>
<evidence type="ECO:0000256" key="6">
    <source>
        <dbReference type="SAM" id="Phobius"/>
    </source>
</evidence>
<keyword evidence="3 6" id="KW-1133">Transmembrane helix</keyword>
<evidence type="ECO:0000259" key="7">
    <source>
        <dbReference type="Pfam" id="PF20684"/>
    </source>
</evidence>
<protein>
    <recommendedName>
        <fullName evidence="7">Rhodopsin domain-containing protein</fullName>
    </recommendedName>
</protein>
<dbReference type="GO" id="GO:0016020">
    <property type="term" value="C:membrane"/>
    <property type="evidence" value="ECO:0007669"/>
    <property type="project" value="UniProtKB-SubCell"/>
</dbReference>
<dbReference type="OrthoDB" id="3934549at2759"/>
<organism evidence="8 9">
    <name type="scientific">Aspergillus taichungensis</name>
    <dbReference type="NCBI Taxonomy" id="482145"/>
    <lineage>
        <taxon>Eukaryota</taxon>
        <taxon>Fungi</taxon>
        <taxon>Dikarya</taxon>
        <taxon>Ascomycota</taxon>
        <taxon>Pezizomycotina</taxon>
        <taxon>Eurotiomycetes</taxon>
        <taxon>Eurotiomycetidae</taxon>
        <taxon>Eurotiales</taxon>
        <taxon>Aspergillaceae</taxon>
        <taxon>Aspergillus</taxon>
        <taxon>Aspergillus subgen. Circumdati</taxon>
    </lineage>
</organism>
<keyword evidence="2 6" id="KW-0812">Transmembrane</keyword>
<feature type="domain" description="Rhodopsin" evidence="7">
    <location>
        <begin position="52"/>
        <end position="281"/>
    </location>
</feature>
<proteinExistence type="inferred from homology"/>
<dbReference type="PANTHER" id="PTHR33048">
    <property type="entry name" value="PTH11-LIKE INTEGRAL MEMBRANE PROTEIN (AFU_ORTHOLOGUE AFUA_5G11245)"/>
    <property type="match status" value="1"/>
</dbReference>
<feature type="transmembrane region" description="Helical" evidence="6">
    <location>
        <begin position="56"/>
        <end position="80"/>
    </location>
</feature>
<feature type="transmembrane region" description="Helical" evidence="6">
    <location>
        <begin position="218"/>
        <end position="236"/>
    </location>
</feature>
<feature type="transmembrane region" description="Helical" evidence="6">
    <location>
        <begin position="256"/>
        <end position="280"/>
    </location>
</feature>
<comment type="subcellular location">
    <subcellularLocation>
        <location evidence="1">Membrane</location>
        <topology evidence="1">Multi-pass membrane protein</topology>
    </subcellularLocation>
</comment>
<name>A0A2J5HMK4_9EURO</name>
<evidence type="ECO:0000256" key="2">
    <source>
        <dbReference type="ARBA" id="ARBA00022692"/>
    </source>
</evidence>
<dbReference type="InterPro" id="IPR052337">
    <property type="entry name" value="SAT4-like"/>
</dbReference>
<dbReference type="AlphaFoldDB" id="A0A2J5HMK4"/>
<dbReference type="EMBL" id="KZ559580">
    <property type="protein sequence ID" value="PLN78261.1"/>
    <property type="molecule type" value="Genomic_DNA"/>
</dbReference>
<accession>A0A2J5HMK4</accession>
<sequence length="349" mass="37952">MVETPDTAYGNKGSMVLGISWAETALALVLVALRAKTAAVCPPGHPRAGILGLRWDFVWVIIALALALCTQSLMTASVHYDLISQSKSPALRDTVKSKLWSWMGQITSLLAMAVARIAVVALLLTLQSGTACRGRRALYFMAALQLIISVVLVILMLAQCQPTARLWDNDLVGTCPLIVMCSRFGYFHGVTVVLDLILAFYPLYIIGRLQQMKRSTKVSLCLIMCGGLISGIAGLNKTVAITQNTQLIHSGTTSKVNLWALTEMWFIIIFGSIPVLRACFVRFTQDIKKTAARSSGSSSDPSDPDASWIELHNRSQSVWVTRGSTHATEGCPVRQILVTTNTSVVREGK</sequence>
<evidence type="ECO:0000256" key="1">
    <source>
        <dbReference type="ARBA" id="ARBA00004141"/>
    </source>
</evidence>
<evidence type="ECO:0000313" key="9">
    <source>
        <dbReference type="Proteomes" id="UP000235023"/>
    </source>
</evidence>
<evidence type="ECO:0000256" key="3">
    <source>
        <dbReference type="ARBA" id="ARBA00022989"/>
    </source>
</evidence>
<dbReference type="Proteomes" id="UP000235023">
    <property type="component" value="Unassembled WGS sequence"/>
</dbReference>
<dbReference type="PANTHER" id="PTHR33048:SF165">
    <property type="entry name" value="INTEGRAL MEMBRANE PROTEIN"/>
    <property type="match status" value="1"/>
</dbReference>
<feature type="transmembrane region" description="Helical" evidence="6">
    <location>
        <begin position="186"/>
        <end position="206"/>
    </location>
</feature>
<gene>
    <name evidence="8" type="ORF">BDW42DRAFT_202256</name>
</gene>
<keyword evidence="4 6" id="KW-0472">Membrane</keyword>
<evidence type="ECO:0000256" key="5">
    <source>
        <dbReference type="ARBA" id="ARBA00038359"/>
    </source>
</evidence>